<organism evidence="2 3">
    <name type="scientific">Ancylobacter koreensis</name>
    <dbReference type="NCBI Taxonomy" id="266121"/>
    <lineage>
        <taxon>Bacteria</taxon>
        <taxon>Pseudomonadati</taxon>
        <taxon>Pseudomonadota</taxon>
        <taxon>Alphaproteobacteria</taxon>
        <taxon>Hyphomicrobiales</taxon>
        <taxon>Xanthobacteraceae</taxon>
        <taxon>Ancylobacter</taxon>
    </lineage>
</organism>
<dbReference type="Gene3D" id="3.40.630.30">
    <property type="match status" value="1"/>
</dbReference>
<gene>
    <name evidence="2" type="ORF">MWN33_12180</name>
</gene>
<dbReference type="InterPro" id="IPR016181">
    <property type="entry name" value="Acyl_CoA_acyltransferase"/>
</dbReference>
<protein>
    <submittedName>
        <fullName evidence="2">GNAT family N-acetyltransferase</fullName>
    </submittedName>
</protein>
<reference evidence="2 3" key="1">
    <citation type="submission" date="2022-04" db="EMBL/GenBank/DDBJ databases">
        <authorList>
            <person name="Grouzdev D.S."/>
            <person name="Pantiukh K.S."/>
            <person name="Krutkina M.S."/>
        </authorList>
    </citation>
    <scope>NUCLEOTIDE SEQUENCE [LARGE SCALE GENOMIC DNA]</scope>
    <source>
        <strain evidence="2 3">Jip08</strain>
    </source>
</reference>
<dbReference type="EMBL" id="JALKCG010000004">
    <property type="protein sequence ID" value="MCK0208787.1"/>
    <property type="molecule type" value="Genomic_DNA"/>
</dbReference>
<name>A0ABT0DNR3_9HYPH</name>
<dbReference type="PANTHER" id="PTHR43792">
    <property type="entry name" value="GNAT FAMILY, PUTATIVE (AFU_ORTHOLOGUE AFUA_3G00765)-RELATED-RELATED"/>
    <property type="match status" value="1"/>
</dbReference>
<comment type="caution">
    <text evidence="2">The sequence shown here is derived from an EMBL/GenBank/DDBJ whole genome shotgun (WGS) entry which is preliminary data.</text>
</comment>
<keyword evidence="3" id="KW-1185">Reference proteome</keyword>
<dbReference type="InterPro" id="IPR000182">
    <property type="entry name" value="GNAT_dom"/>
</dbReference>
<accession>A0ABT0DNR3</accession>
<reference evidence="3" key="2">
    <citation type="submission" date="2023-07" db="EMBL/GenBank/DDBJ databases">
        <title>Ancylobacter moscoviensis sp. nov., facultatively methylotrophic bacteria from activated sludge and the reclassification of Starkeya novella (Starkey 1934) Kelly et al. 2000 as Ancylobacter novellus comb. nov., Starkeya koreensis Im et al. 2006 as Ancylobacter koreensis comb.nov., Angulomicrobium tetraedrale Vasil'eva et al. 1986 as Ancylobacter tetraedralis comb. nov., Angulomicrobium amanitiforme Fritz et al. 2004 as Ancylobacter amanitiformis comb. nov. and Methylorhabdus multivorans Doronina et al. 1996 as Ancylobacter multivorans comb. nov. and emended description of the genus Ancylobacter.</title>
        <authorList>
            <person name="Doronina N."/>
            <person name="Chemodurova A."/>
            <person name="Grouzdev D."/>
            <person name="Koziaeva V."/>
            <person name="Shi W."/>
            <person name="Wu L."/>
            <person name="Kaparullina E."/>
        </authorList>
    </citation>
    <scope>NUCLEOTIDE SEQUENCE [LARGE SCALE GENOMIC DNA]</scope>
    <source>
        <strain evidence="3">Jip08</strain>
    </source>
</reference>
<dbReference type="Pfam" id="PF13302">
    <property type="entry name" value="Acetyltransf_3"/>
    <property type="match status" value="1"/>
</dbReference>
<dbReference type="Proteomes" id="UP001202867">
    <property type="component" value="Unassembled WGS sequence"/>
</dbReference>
<dbReference type="SUPFAM" id="SSF55729">
    <property type="entry name" value="Acyl-CoA N-acyltransferases (Nat)"/>
    <property type="match status" value="1"/>
</dbReference>
<evidence type="ECO:0000313" key="2">
    <source>
        <dbReference type="EMBL" id="MCK0208787.1"/>
    </source>
</evidence>
<dbReference type="RefSeq" id="WP_247201058.1">
    <property type="nucleotide sequence ID" value="NZ_JALKCG010000004.1"/>
</dbReference>
<sequence>MNAPLDPAPLDPAALIPTLETPRLLLRPYRLEDFDAYARMWAEPEVTRFIGGQPLSREAAWVRFLRQIGLWHHLGFGFFVIEERESGHLIGEAGFHDMKRTLIPSIEGTMEAGWALVAAAQGKGLAEEAMRAALGWGDAHGRGTSFTCMIEPDHAASLHVAGKLGFVRLTEGLYGGRPVVLLERPRGPAVQAG</sequence>
<evidence type="ECO:0000313" key="3">
    <source>
        <dbReference type="Proteomes" id="UP001202867"/>
    </source>
</evidence>
<feature type="domain" description="N-acetyltransferase" evidence="1">
    <location>
        <begin position="24"/>
        <end position="187"/>
    </location>
</feature>
<dbReference type="InterPro" id="IPR051531">
    <property type="entry name" value="N-acetyltransferase"/>
</dbReference>
<dbReference type="PANTHER" id="PTHR43792:SF16">
    <property type="entry name" value="N-ACETYLTRANSFERASE DOMAIN-CONTAINING PROTEIN"/>
    <property type="match status" value="1"/>
</dbReference>
<dbReference type="PROSITE" id="PS51186">
    <property type="entry name" value="GNAT"/>
    <property type="match status" value="1"/>
</dbReference>
<proteinExistence type="predicted"/>
<evidence type="ECO:0000259" key="1">
    <source>
        <dbReference type="PROSITE" id="PS51186"/>
    </source>
</evidence>